<sequence>MTDPDNDLMHAGLSFGFVFLFLGILVGLVCCLIKCYDHDDDHEHNNNDELVSSTITVCVGVQPFVLQSIPTVDFNSKDFKDVIECVICLGELVDGDKARALPSCDHLFHVECIDSWLKSHSTCPICRKRVCSKQRGTRQERGGGGNEGLSQNHDPITSEHHELPTNPPPMSTDTTIIVDGVYGGEDEGLPDGPDLTEVVIDVPAKEMESGPCYSLRANCM</sequence>
<evidence type="ECO:0000256" key="8">
    <source>
        <dbReference type="ARBA" id="ARBA00022989"/>
    </source>
</evidence>
<dbReference type="SMART" id="SM01197">
    <property type="entry name" value="FANCL_C"/>
    <property type="match status" value="1"/>
</dbReference>
<evidence type="ECO:0000256" key="2">
    <source>
        <dbReference type="ARBA" id="ARBA00004370"/>
    </source>
</evidence>
<name>A0ABM0T0X4_CAMSA</name>
<dbReference type="Pfam" id="PF13639">
    <property type="entry name" value="zf-RING_2"/>
    <property type="match status" value="1"/>
</dbReference>
<feature type="region of interest" description="Disordered" evidence="12">
    <location>
        <begin position="136"/>
        <end position="173"/>
    </location>
</feature>
<protein>
    <recommendedName>
        <fullName evidence="3">RING-type E3 ubiquitin transferase</fullName>
        <ecNumber evidence="3">2.3.2.27</ecNumber>
    </recommendedName>
</protein>
<dbReference type="PROSITE" id="PS50089">
    <property type="entry name" value="ZF_RING_2"/>
    <property type="match status" value="1"/>
</dbReference>
<gene>
    <name evidence="16" type="primary">LOC104704811</name>
</gene>
<comment type="catalytic activity">
    <reaction evidence="1">
        <text>S-ubiquitinyl-[E2 ubiquitin-conjugating enzyme]-L-cysteine + [acceptor protein]-L-lysine = [E2 ubiquitin-conjugating enzyme]-L-cysteine + N(6)-ubiquitinyl-[acceptor protein]-L-lysine.</text>
        <dbReference type="EC" id="2.3.2.27"/>
    </reaction>
</comment>
<dbReference type="InterPro" id="IPR001841">
    <property type="entry name" value="Znf_RING"/>
</dbReference>
<dbReference type="CDD" id="cd16461">
    <property type="entry name" value="RING-H2_EL5-like"/>
    <property type="match status" value="1"/>
</dbReference>
<evidence type="ECO:0000256" key="4">
    <source>
        <dbReference type="ARBA" id="ARBA00022692"/>
    </source>
</evidence>
<evidence type="ECO:0000256" key="1">
    <source>
        <dbReference type="ARBA" id="ARBA00000900"/>
    </source>
</evidence>
<dbReference type="PANTHER" id="PTHR46539:SF21">
    <property type="entry name" value="LOW QUALITY PROTEIN: RING-H2 FINGER PROTEIN ATL3-LIKE"/>
    <property type="match status" value="1"/>
</dbReference>
<comment type="similarity">
    <text evidence="10">Belongs to the RING-type zinc finger family. ATL subfamily.</text>
</comment>
<dbReference type="SUPFAM" id="SSF57850">
    <property type="entry name" value="RING/U-box"/>
    <property type="match status" value="1"/>
</dbReference>
<dbReference type="Gene3D" id="3.30.40.10">
    <property type="entry name" value="Zinc/RING finger domain, C3HC4 (zinc finger)"/>
    <property type="match status" value="1"/>
</dbReference>
<keyword evidence="8 13" id="KW-1133">Transmembrane helix</keyword>
<reference evidence="16" key="2">
    <citation type="submission" date="2025-08" db="UniProtKB">
        <authorList>
            <consortium name="RefSeq"/>
        </authorList>
    </citation>
    <scope>IDENTIFICATION</scope>
    <source>
        <tissue evidence="16">Leaf</tissue>
    </source>
</reference>
<evidence type="ECO:0000256" key="13">
    <source>
        <dbReference type="SAM" id="Phobius"/>
    </source>
</evidence>
<dbReference type="SMART" id="SM00184">
    <property type="entry name" value="RING"/>
    <property type="match status" value="1"/>
</dbReference>
<keyword evidence="5" id="KW-0479">Metal-binding</keyword>
<evidence type="ECO:0000256" key="3">
    <source>
        <dbReference type="ARBA" id="ARBA00012483"/>
    </source>
</evidence>
<keyword evidence="4 13" id="KW-0812">Transmembrane</keyword>
<keyword evidence="9 13" id="KW-0472">Membrane</keyword>
<evidence type="ECO:0000256" key="9">
    <source>
        <dbReference type="ARBA" id="ARBA00023136"/>
    </source>
</evidence>
<organism evidence="15 16">
    <name type="scientific">Camelina sativa</name>
    <name type="common">False flax</name>
    <name type="synonym">Myagrum sativum</name>
    <dbReference type="NCBI Taxonomy" id="90675"/>
    <lineage>
        <taxon>Eukaryota</taxon>
        <taxon>Viridiplantae</taxon>
        <taxon>Streptophyta</taxon>
        <taxon>Embryophyta</taxon>
        <taxon>Tracheophyta</taxon>
        <taxon>Spermatophyta</taxon>
        <taxon>Magnoliopsida</taxon>
        <taxon>eudicotyledons</taxon>
        <taxon>Gunneridae</taxon>
        <taxon>Pentapetalae</taxon>
        <taxon>rosids</taxon>
        <taxon>malvids</taxon>
        <taxon>Brassicales</taxon>
        <taxon>Brassicaceae</taxon>
        <taxon>Camelineae</taxon>
        <taxon>Camelina</taxon>
    </lineage>
</organism>
<dbReference type="Proteomes" id="UP000694864">
    <property type="component" value="Chromosome 1"/>
</dbReference>
<keyword evidence="15" id="KW-1185">Reference proteome</keyword>
<feature type="domain" description="RING-type" evidence="14">
    <location>
        <begin position="85"/>
        <end position="127"/>
    </location>
</feature>
<accession>A0ABM0T0X4</accession>
<evidence type="ECO:0000256" key="5">
    <source>
        <dbReference type="ARBA" id="ARBA00022723"/>
    </source>
</evidence>
<comment type="subcellular location">
    <subcellularLocation>
        <location evidence="2">Membrane</location>
    </subcellularLocation>
</comment>
<dbReference type="RefSeq" id="XP_010419144.1">
    <property type="nucleotide sequence ID" value="XM_010420842.1"/>
</dbReference>
<dbReference type="EC" id="2.3.2.27" evidence="3"/>
<dbReference type="PANTHER" id="PTHR46539">
    <property type="entry name" value="E3 UBIQUITIN-PROTEIN LIGASE ATL42"/>
    <property type="match status" value="1"/>
</dbReference>
<dbReference type="InterPro" id="IPR013083">
    <property type="entry name" value="Znf_RING/FYVE/PHD"/>
</dbReference>
<evidence type="ECO:0000256" key="7">
    <source>
        <dbReference type="ARBA" id="ARBA00022833"/>
    </source>
</evidence>
<evidence type="ECO:0000256" key="12">
    <source>
        <dbReference type="SAM" id="MobiDB-lite"/>
    </source>
</evidence>
<keyword evidence="6 11" id="KW-0863">Zinc-finger</keyword>
<proteinExistence type="inferred from homology"/>
<evidence type="ECO:0000256" key="10">
    <source>
        <dbReference type="ARBA" id="ARBA00024209"/>
    </source>
</evidence>
<evidence type="ECO:0000313" key="15">
    <source>
        <dbReference type="Proteomes" id="UP000694864"/>
    </source>
</evidence>
<dbReference type="GeneID" id="104704811"/>
<evidence type="ECO:0000256" key="11">
    <source>
        <dbReference type="PROSITE-ProRule" id="PRU00175"/>
    </source>
</evidence>
<evidence type="ECO:0000256" key="6">
    <source>
        <dbReference type="ARBA" id="ARBA00022771"/>
    </source>
</evidence>
<reference evidence="15" key="1">
    <citation type="journal article" date="2014" name="Nat. Commun.">
        <title>The emerging biofuel crop Camelina sativa retains a highly undifferentiated hexaploid genome structure.</title>
        <authorList>
            <person name="Kagale S."/>
            <person name="Koh C."/>
            <person name="Nixon J."/>
            <person name="Bollina V."/>
            <person name="Clarke W.E."/>
            <person name="Tuteja R."/>
            <person name="Spillane C."/>
            <person name="Robinson S.J."/>
            <person name="Links M.G."/>
            <person name="Clarke C."/>
            <person name="Higgins E.E."/>
            <person name="Huebert T."/>
            <person name="Sharpe A.G."/>
            <person name="Parkin I.A."/>
        </authorList>
    </citation>
    <scope>NUCLEOTIDE SEQUENCE [LARGE SCALE GENOMIC DNA]</scope>
    <source>
        <strain evidence="15">cv. DH55</strain>
    </source>
</reference>
<evidence type="ECO:0000313" key="16">
    <source>
        <dbReference type="RefSeq" id="XP_010419144.1"/>
    </source>
</evidence>
<evidence type="ECO:0000259" key="14">
    <source>
        <dbReference type="PROSITE" id="PS50089"/>
    </source>
</evidence>
<feature type="transmembrane region" description="Helical" evidence="13">
    <location>
        <begin position="12"/>
        <end position="33"/>
    </location>
</feature>
<keyword evidence="7" id="KW-0862">Zinc</keyword>